<reference evidence="2" key="1">
    <citation type="submission" date="2023-07" db="EMBL/GenBank/DDBJ databases">
        <title>Sorghum-associated microbial communities from plants grown in Nebraska, USA.</title>
        <authorList>
            <person name="Schachtman D."/>
        </authorList>
    </citation>
    <scope>NUCLEOTIDE SEQUENCE</scope>
    <source>
        <strain evidence="2">DS3754</strain>
    </source>
</reference>
<dbReference type="AlphaFoldDB" id="A0AAW8D8L2"/>
<comment type="caution">
    <text evidence="2">The sequence shown here is derived from an EMBL/GenBank/DDBJ whole genome shotgun (WGS) entry which is preliminary data.</text>
</comment>
<proteinExistence type="predicted"/>
<dbReference type="Pfam" id="PF10945">
    <property type="entry name" value="CBP_BcsR"/>
    <property type="match status" value="1"/>
</dbReference>
<sequence>MSRDDRSAEDVAGLFRKFGGDAHKYREFSAPEADAQAAGNWPLLSGGPIDRPPVAPPVPAAAPAIAPVAPVAPVATTAPAVSVAPFAPVAPLIPAVAAAPQSAPAPSAGAAPSELQALFARLAEPQRPAAAPGPMSRWRRPT</sequence>
<gene>
    <name evidence="2" type="ORF">J2W31_005311</name>
</gene>
<dbReference type="RefSeq" id="WP_307686596.1">
    <property type="nucleotide sequence ID" value="NZ_JAUSRD010000016.1"/>
</dbReference>
<feature type="region of interest" description="Disordered" evidence="1">
    <location>
        <begin position="119"/>
        <end position="142"/>
    </location>
</feature>
<evidence type="ECO:0000313" key="3">
    <source>
        <dbReference type="Proteomes" id="UP001242045"/>
    </source>
</evidence>
<organism evidence="2 3">
    <name type="scientific">Variovorax boronicumulans</name>
    <dbReference type="NCBI Taxonomy" id="436515"/>
    <lineage>
        <taxon>Bacteria</taxon>
        <taxon>Pseudomonadati</taxon>
        <taxon>Pseudomonadota</taxon>
        <taxon>Betaproteobacteria</taxon>
        <taxon>Burkholderiales</taxon>
        <taxon>Comamonadaceae</taxon>
        <taxon>Variovorax</taxon>
    </lineage>
</organism>
<dbReference type="Proteomes" id="UP001242045">
    <property type="component" value="Unassembled WGS sequence"/>
</dbReference>
<dbReference type="EMBL" id="JAUSRD010000016">
    <property type="protein sequence ID" value="MDP9896176.1"/>
    <property type="molecule type" value="Genomic_DNA"/>
</dbReference>
<name>A0AAW8D8L2_9BURK</name>
<evidence type="ECO:0000313" key="2">
    <source>
        <dbReference type="EMBL" id="MDP9896176.1"/>
    </source>
</evidence>
<dbReference type="InterPro" id="IPR024487">
    <property type="entry name" value="CBP_BcsR"/>
</dbReference>
<evidence type="ECO:0000256" key="1">
    <source>
        <dbReference type="SAM" id="MobiDB-lite"/>
    </source>
</evidence>
<accession>A0AAW8D8L2</accession>
<evidence type="ECO:0008006" key="4">
    <source>
        <dbReference type="Google" id="ProtNLM"/>
    </source>
</evidence>
<protein>
    <recommendedName>
        <fullName evidence="4">Cellulose biosynthesis protein BcsR</fullName>
    </recommendedName>
</protein>